<feature type="compositionally biased region" description="Basic residues" evidence="1">
    <location>
        <begin position="111"/>
        <end position="123"/>
    </location>
</feature>
<dbReference type="Proteomes" id="UP001177003">
    <property type="component" value="Chromosome 5"/>
</dbReference>
<evidence type="ECO:0000313" key="3">
    <source>
        <dbReference type="Proteomes" id="UP001177003"/>
    </source>
</evidence>
<feature type="region of interest" description="Disordered" evidence="1">
    <location>
        <begin position="98"/>
        <end position="123"/>
    </location>
</feature>
<proteinExistence type="predicted"/>
<feature type="region of interest" description="Disordered" evidence="1">
    <location>
        <begin position="1"/>
        <end position="24"/>
    </location>
</feature>
<sequence>MEDPQWKAATTQALTRESRKRQRGVFRRLTTSLHQGERHANITMHQPKYEAKIAKQKKHLLIEYEPKSRGMKGMGIKARDRVPILPPCKLFYRRKQLGTPNALNDTPGNNVRHKVDRRAKQRV</sequence>
<gene>
    <name evidence="2" type="ORF">LSALG_LOCUS23264</name>
</gene>
<dbReference type="AlphaFoldDB" id="A0AA35Z0H7"/>
<keyword evidence="3" id="KW-1185">Reference proteome</keyword>
<organism evidence="2 3">
    <name type="scientific">Lactuca saligna</name>
    <name type="common">Willowleaf lettuce</name>
    <dbReference type="NCBI Taxonomy" id="75948"/>
    <lineage>
        <taxon>Eukaryota</taxon>
        <taxon>Viridiplantae</taxon>
        <taxon>Streptophyta</taxon>
        <taxon>Embryophyta</taxon>
        <taxon>Tracheophyta</taxon>
        <taxon>Spermatophyta</taxon>
        <taxon>Magnoliopsida</taxon>
        <taxon>eudicotyledons</taxon>
        <taxon>Gunneridae</taxon>
        <taxon>Pentapetalae</taxon>
        <taxon>asterids</taxon>
        <taxon>campanulids</taxon>
        <taxon>Asterales</taxon>
        <taxon>Asteraceae</taxon>
        <taxon>Cichorioideae</taxon>
        <taxon>Cichorieae</taxon>
        <taxon>Lactucinae</taxon>
        <taxon>Lactuca</taxon>
    </lineage>
</organism>
<evidence type="ECO:0000256" key="1">
    <source>
        <dbReference type="SAM" id="MobiDB-lite"/>
    </source>
</evidence>
<reference evidence="2" key="1">
    <citation type="submission" date="2023-04" db="EMBL/GenBank/DDBJ databases">
        <authorList>
            <person name="Vijverberg K."/>
            <person name="Xiong W."/>
            <person name="Schranz E."/>
        </authorList>
    </citation>
    <scope>NUCLEOTIDE SEQUENCE</scope>
</reference>
<protein>
    <submittedName>
        <fullName evidence="2">Uncharacterized protein</fullName>
    </submittedName>
</protein>
<feature type="compositionally biased region" description="Polar residues" evidence="1">
    <location>
        <begin position="98"/>
        <end position="109"/>
    </location>
</feature>
<dbReference type="EMBL" id="OX465081">
    <property type="protein sequence ID" value="CAI9283685.1"/>
    <property type="molecule type" value="Genomic_DNA"/>
</dbReference>
<accession>A0AA35Z0H7</accession>
<evidence type="ECO:0000313" key="2">
    <source>
        <dbReference type="EMBL" id="CAI9283685.1"/>
    </source>
</evidence>
<name>A0AA35Z0H7_LACSI</name>